<name>A0A554LJI3_9BACT</name>
<dbReference type="AlphaFoldDB" id="A0A554LJI3"/>
<organism evidence="1 2">
    <name type="scientific">Candidatus Berkelbacteria bacterium Licking1014_85</name>
    <dbReference type="NCBI Taxonomy" id="2017148"/>
    <lineage>
        <taxon>Bacteria</taxon>
        <taxon>Candidatus Berkelbacteria</taxon>
    </lineage>
</organism>
<proteinExistence type="predicted"/>
<protein>
    <submittedName>
        <fullName evidence="1">Uncharacterized protein</fullName>
    </submittedName>
</protein>
<gene>
    <name evidence="1" type="ORF">CEN91_321</name>
</gene>
<evidence type="ECO:0000313" key="1">
    <source>
        <dbReference type="EMBL" id="TSC93004.1"/>
    </source>
</evidence>
<evidence type="ECO:0000313" key="2">
    <source>
        <dbReference type="Proteomes" id="UP000315589"/>
    </source>
</evidence>
<reference evidence="1 2" key="1">
    <citation type="submission" date="2017-07" db="EMBL/GenBank/DDBJ databases">
        <title>Mechanisms for carbon and nitrogen cycling indicate functional differentiation within the Candidate Phyla Radiation.</title>
        <authorList>
            <person name="Danczak R.E."/>
            <person name="Johnston M.D."/>
            <person name="Kenah C."/>
            <person name="Slattery M."/>
            <person name="Wrighton K.C."/>
            <person name="Wilkins M.J."/>
        </authorList>
    </citation>
    <scope>NUCLEOTIDE SEQUENCE [LARGE SCALE GENOMIC DNA]</scope>
    <source>
        <strain evidence="1">Licking1014_85</strain>
    </source>
</reference>
<dbReference type="EMBL" id="VMGI01000039">
    <property type="protein sequence ID" value="TSC93004.1"/>
    <property type="molecule type" value="Genomic_DNA"/>
</dbReference>
<accession>A0A554LJI3</accession>
<comment type="caution">
    <text evidence="1">The sequence shown here is derived from an EMBL/GenBank/DDBJ whole genome shotgun (WGS) entry which is preliminary data.</text>
</comment>
<sequence length="176" mass="21160">MRVSEYGLKTILPPKNIWRPYLALKNNKNKEKIFKWFEKNYNLQKYLKAKKIVSLNFKKIEQELSITVEQILDLHNSQNFEVFLSFFGPGGSYKLPNIITIRVLNHDDLNYSNVNITHELIHLLVENKIQKYNFSHHDKELFVNSILFQPQIAKILKIKNEEIIKSKYYYSFRKYF</sequence>
<dbReference type="Proteomes" id="UP000315589">
    <property type="component" value="Unassembled WGS sequence"/>
</dbReference>